<dbReference type="Pfam" id="PF00754">
    <property type="entry name" value="F5_F8_type_C"/>
    <property type="match status" value="1"/>
</dbReference>
<dbReference type="Pfam" id="PF07707">
    <property type="entry name" value="BACK"/>
    <property type="match status" value="1"/>
</dbReference>
<organism evidence="3 4">
    <name type="scientific">Tritrichomonas musculus</name>
    <dbReference type="NCBI Taxonomy" id="1915356"/>
    <lineage>
        <taxon>Eukaryota</taxon>
        <taxon>Metamonada</taxon>
        <taxon>Parabasalia</taxon>
        <taxon>Tritrichomonadida</taxon>
        <taxon>Tritrichomonadidae</taxon>
        <taxon>Tritrichomonas</taxon>
    </lineage>
</organism>
<sequence length="453" mass="53535">MESDQKKFVLNLNNIKDIDYTKYEKNFKFIVSERIYSVPRIVADILSPKIRRLHLTDETIDEFHIHTSHNDDKYFSEFIELCNFNDIDLDEERRERYSTYFLQIGNISEYIELQKPNIESLSTKEAIEYIANQEQILTEHSEDVDRLTDNTQEIISFISKHFSELSIEDLFKLSQETVYEIITNSSLLISDEDSLLDIVIELYKKDETYSKLFSTILFSNLKYESIEKFIKTFSIDDMSKTIWGAISDFILNLKRRYPESYDQQCQSRYICTGKLFKIEKGKEFDGIMRYLTNKTGGNIHDNGTIEITSNSFCNGYHPKNSVDYDNSTFYSSLNNSTLAHICFDFKDNRIQLSNYSIKSSYKSQNLEHLRSWVVEVSNDGEEFKEIDSHSDDPTLNNSNSVGTFNISKGINGFYRYIRIRQTNYSWYQYPNNNRHQYYIQFIEFFGKLKEKTK</sequence>
<feature type="domain" description="F5/8 type C" evidence="1">
    <location>
        <begin position="307"/>
        <end position="425"/>
    </location>
</feature>
<dbReference type="InterPro" id="IPR000421">
    <property type="entry name" value="FA58C"/>
</dbReference>
<dbReference type="SUPFAM" id="SSF49785">
    <property type="entry name" value="Galactose-binding domain-like"/>
    <property type="match status" value="1"/>
</dbReference>
<evidence type="ECO:0000259" key="2">
    <source>
        <dbReference type="Pfam" id="PF07707"/>
    </source>
</evidence>
<dbReference type="EMBL" id="JAPFFF010000039">
    <property type="protein sequence ID" value="KAK8842168.1"/>
    <property type="molecule type" value="Genomic_DNA"/>
</dbReference>
<comment type="caution">
    <text evidence="3">The sequence shown here is derived from an EMBL/GenBank/DDBJ whole genome shotgun (WGS) entry which is preliminary data.</text>
</comment>
<dbReference type="Gene3D" id="2.60.120.260">
    <property type="entry name" value="Galactose-binding domain-like"/>
    <property type="match status" value="1"/>
</dbReference>
<accession>A0ABR2H7H0</accession>
<dbReference type="InterPro" id="IPR008979">
    <property type="entry name" value="Galactose-bd-like_sf"/>
</dbReference>
<feature type="domain" description="BACK" evidence="2">
    <location>
        <begin position="151"/>
        <end position="227"/>
    </location>
</feature>
<evidence type="ECO:0000313" key="4">
    <source>
        <dbReference type="Proteomes" id="UP001470230"/>
    </source>
</evidence>
<gene>
    <name evidence="3" type="ORF">M9Y10_026398</name>
</gene>
<evidence type="ECO:0008006" key="5">
    <source>
        <dbReference type="Google" id="ProtNLM"/>
    </source>
</evidence>
<name>A0ABR2H7H0_9EUKA</name>
<evidence type="ECO:0000259" key="1">
    <source>
        <dbReference type="Pfam" id="PF00754"/>
    </source>
</evidence>
<protein>
    <recommendedName>
        <fullName evidence="5">F5/8 type C domain-containing protein</fullName>
    </recommendedName>
</protein>
<keyword evidence="4" id="KW-1185">Reference proteome</keyword>
<evidence type="ECO:0000313" key="3">
    <source>
        <dbReference type="EMBL" id="KAK8842168.1"/>
    </source>
</evidence>
<proteinExistence type="predicted"/>
<dbReference type="InterPro" id="IPR011705">
    <property type="entry name" value="BACK"/>
</dbReference>
<reference evidence="3 4" key="1">
    <citation type="submission" date="2024-04" db="EMBL/GenBank/DDBJ databases">
        <title>Tritrichomonas musculus Genome.</title>
        <authorList>
            <person name="Alves-Ferreira E."/>
            <person name="Grigg M."/>
            <person name="Lorenzi H."/>
            <person name="Galac M."/>
        </authorList>
    </citation>
    <scope>NUCLEOTIDE SEQUENCE [LARGE SCALE GENOMIC DNA]</scope>
    <source>
        <strain evidence="3 4">EAF2021</strain>
    </source>
</reference>
<dbReference type="Proteomes" id="UP001470230">
    <property type="component" value="Unassembled WGS sequence"/>
</dbReference>